<dbReference type="GO" id="GO:0032993">
    <property type="term" value="C:protein-DNA complex"/>
    <property type="evidence" value="ECO:0007669"/>
    <property type="project" value="TreeGrafter"/>
</dbReference>
<dbReference type="PROSITE" id="PS50931">
    <property type="entry name" value="HTH_LYSR"/>
    <property type="match status" value="1"/>
</dbReference>
<dbReference type="GO" id="GO:0003677">
    <property type="term" value="F:DNA binding"/>
    <property type="evidence" value="ECO:0007669"/>
    <property type="project" value="UniProtKB-KW"/>
</dbReference>
<evidence type="ECO:0000256" key="3">
    <source>
        <dbReference type="ARBA" id="ARBA00023125"/>
    </source>
</evidence>
<accession>A0AAF0CQH8</accession>
<dbReference type="PANTHER" id="PTHR30346">
    <property type="entry name" value="TRANSCRIPTIONAL DUAL REGULATOR HCAR-RELATED"/>
    <property type="match status" value="1"/>
</dbReference>
<dbReference type="CDD" id="cd08414">
    <property type="entry name" value="PBP2_LTTR_aromatics_like"/>
    <property type="match status" value="1"/>
</dbReference>
<evidence type="ECO:0000313" key="6">
    <source>
        <dbReference type="EMBL" id="WED66187.1"/>
    </source>
</evidence>
<evidence type="ECO:0000259" key="5">
    <source>
        <dbReference type="PROSITE" id="PS50931"/>
    </source>
</evidence>
<keyword evidence="2" id="KW-0805">Transcription regulation</keyword>
<dbReference type="InterPro" id="IPR036388">
    <property type="entry name" value="WH-like_DNA-bd_sf"/>
</dbReference>
<dbReference type="KEGG" id="slom:PXH66_04920"/>
<dbReference type="GO" id="GO:0003700">
    <property type="term" value="F:DNA-binding transcription factor activity"/>
    <property type="evidence" value="ECO:0007669"/>
    <property type="project" value="InterPro"/>
</dbReference>
<dbReference type="Pfam" id="PF00126">
    <property type="entry name" value="HTH_1"/>
    <property type="match status" value="1"/>
</dbReference>
<dbReference type="SUPFAM" id="SSF46785">
    <property type="entry name" value="Winged helix' DNA-binding domain"/>
    <property type="match status" value="1"/>
</dbReference>
<keyword evidence="7" id="KW-1185">Reference proteome</keyword>
<keyword evidence="4" id="KW-0804">Transcription</keyword>
<dbReference type="Gene3D" id="3.40.190.10">
    <property type="entry name" value="Periplasmic binding protein-like II"/>
    <property type="match status" value="2"/>
</dbReference>
<dbReference type="InterPro" id="IPR036390">
    <property type="entry name" value="WH_DNA-bd_sf"/>
</dbReference>
<dbReference type="InterPro" id="IPR000847">
    <property type="entry name" value="LysR_HTH_N"/>
</dbReference>
<dbReference type="Proteomes" id="UP001218638">
    <property type="component" value="Chromosome"/>
</dbReference>
<evidence type="ECO:0000256" key="4">
    <source>
        <dbReference type="ARBA" id="ARBA00023163"/>
    </source>
</evidence>
<dbReference type="PRINTS" id="PR00039">
    <property type="entry name" value="HTHLYSR"/>
</dbReference>
<name>A0AAF0CQH8_9BACT</name>
<comment type="similarity">
    <text evidence="1">Belongs to the LysR transcriptional regulatory family.</text>
</comment>
<dbReference type="EMBL" id="CP119075">
    <property type="protein sequence ID" value="WED66187.1"/>
    <property type="molecule type" value="Genomic_DNA"/>
</dbReference>
<gene>
    <name evidence="6" type="ORF">PXH66_04920</name>
</gene>
<sequence length="291" mass="31703">MKLLRTFLAVIDEGSVNRAAARLGVAQPTLSRQIQALEAEVGGQLFERGSWGVRPTDLGFKLRESMAPVVKAHDQAWADVTAYAHGRHTQLRVGYLGLAATRFLTPALTHLRQEFPDLKLWLFDQTPMEQLAALRAGELDVALIGQEGAALADDFYRRKVCRLGACVALPAGHAGATETTIALKSLHTAGFIGVAESVVPGRNAWVKALCARAGFKPRWVANSTDISETFARIGGDEAVALLPDYMEGTPPPGVVFRPVRDRWVTWDFYVLRQRGRGSAAARRLVELVGAH</sequence>
<organism evidence="6 7">
    <name type="scientific">Synoicihabitans lomoniglobus</name>
    <dbReference type="NCBI Taxonomy" id="2909285"/>
    <lineage>
        <taxon>Bacteria</taxon>
        <taxon>Pseudomonadati</taxon>
        <taxon>Verrucomicrobiota</taxon>
        <taxon>Opitutia</taxon>
        <taxon>Opitutales</taxon>
        <taxon>Opitutaceae</taxon>
        <taxon>Synoicihabitans</taxon>
    </lineage>
</organism>
<evidence type="ECO:0000313" key="7">
    <source>
        <dbReference type="Proteomes" id="UP001218638"/>
    </source>
</evidence>
<evidence type="ECO:0000256" key="1">
    <source>
        <dbReference type="ARBA" id="ARBA00009437"/>
    </source>
</evidence>
<dbReference type="RefSeq" id="WP_330928442.1">
    <property type="nucleotide sequence ID" value="NZ_CP119075.1"/>
</dbReference>
<dbReference type="SUPFAM" id="SSF53850">
    <property type="entry name" value="Periplasmic binding protein-like II"/>
    <property type="match status" value="1"/>
</dbReference>
<dbReference type="AlphaFoldDB" id="A0AAF0CQH8"/>
<dbReference type="InterPro" id="IPR005119">
    <property type="entry name" value="LysR_subst-bd"/>
</dbReference>
<dbReference type="Gene3D" id="1.10.10.10">
    <property type="entry name" value="Winged helix-like DNA-binding domain superfamily/Winged helix DNA-binding domain"/>
    <property type="match status" value="1"/>
</dbReference>
<keyword evidence="3" id="KW-0238">DNA-binding</keyword>
<feature type="domain" description="HTH lysR-type" evidence="5">
    <location>
        <begin position="1"/>
        <end position="56"/>
    </location>
</feature>
<dbReference type="PANTHER" id="PTHR30346:SF0">
    <property type="entry name" value="HCA OPERON TRANSCRIPTIONAL ACTIVATOR HCAR"/>
    <property type="match status" value="1"/>
</dbReference>
<proteinExistence type="inferred from homology"/>
<dbReference type="Pfam" id="PF03466">
    <property type="entry name" value="LysR_substrate"/>
    <property type="match status" value="1"/>
</dbReference>
<reference evidence="6" key="1">
    <citation type="submission" date="2023-03" db="EMBL/GenBank/DDBJ databases">
        <title>Lomoglobus Profundus gen. nov., sp. nov., a novel member of the phylum Verrucomicrobia, isolated from deep-marine sediment of South China Sea.</title>
        <authorList>
            <person name="Ahmad T."/>
            <person name="Ishaq S.E."/>
            <person name="Wang F."/>
        </authorList>
    </citation>
    <scope>NUCLEOTIDE SEQUENCE</scope>
    <source>
        <strain evidence="6">LMO-M01</strain>
    </source>
</reference>
<evidence type="ECO:0000256" key="2">
    <source>
        <dbReference type="ARBA" id="ARBA00023015"/>
    </source>
</evidence>
<protein>
    <submittedName>
        <fullName evidence="6">LysR family transcriptional regulator</fullName>
    </submittedName>
</protein>